<sequence length="101" mass="11582">MRKDIEAIRVRVLNMVADAFGCSVAEIKGSVKKKTFSDARCVYSYIMRHQCGESFMSIGLALNKDHSTVVEQIERMNSMIFTKEEAAHKLKKIERELLKQN</sequence>
<keyword evidence="3" id="KW-1185">Reference proteome</keyword>
<dbReference type="Gene3D" id="1.10.1750.10">
    <property type="match status" value="1"/>
</dbReference>
<name>A0ABS5VN99_9BACT</name>
<reference evidence="2 3" key="1">
    <citation type="submission" date="2021-05" db="EMBL/GenBank/DDBJ databases">
        <title>A Polyphasic approach of four new species of the genus Ohtaekwangia: Ohtaekwangia histidinii sp. nov., Ohtaekwangia cretensis sp. nov., Ohtaekwangia indiensis sp. nov., Ohtaekwangia reichenbachii sp. nov. from diverse environment.</title>
        <authorList>
            <person name="Octaviana S."/>
        </authorList>
    </citation>
    <scope>NUCLEOTIDE SEQUENCE [LARGE SCALE GENOMIC DNA]</scope>
    <source>
        <strain evidence="2 3">PWU20</strain>
    </source>
</reference>
<evidence type="ECO:0000313" key="3">
    <source>
        <dbReference type="Proteomes" id="UP000772618"/>
    </source>
</evidence>
<proteinExistence type="predicted"/>
<gene>
    <name evidence="2" type="ORF">KK060_06530</name>
</gene>
<evidence type="ECO:0000259" key="1">
    <source>
        <dbReference type="SMART" id="SM00760"/>
    </source>
</evidence>
<dbReference type="InterPro" id="IPR013159">
    <property type="entry name" value="DnaA_C"/>
</dbReference>
<evidence type="ECO:0000313" key="2">
    <source>
        <dbReference type="EMBL" id="MBT1702927.1"/>
    </source>
</evidence>
<dbReference type="Pfam" id="PF08299">
    <property type="entry name" value="Bac_DnaA_C"/>
    <property type="match status" value="1"/>
</dbReference>
<dbReference type="SMART" id="SM00760">
    <property type="entry name" value="Bac_DnaA_C"/>
    <property type="match status" value="1"/>
</dbReference>
<protein>
    <recommendedName>
        <fullName evidence="1">Chromosomal replication initiator DnaA C-terminal domain-containing protein</fullName>
    </recommendedName>
</protein>
<dbReference type="SUPFAM" id="SSF48295">
    <property type="entry name" value="TrpR-like"/>
    <property type="match status" value="1"/>
</dbReference>
<dbReference type="Proteomes" id="UP000772618">
    <property type="component" value="Unassembled WGS sequence"/>
</dbReference>
<dbReference type="RefSeq" id="WP_254152897.1">
    <property type="nucleotide sequence ID" value="NZ_JAHESD010000010.1"/>
</dbReference>
<dbReference type="InterPro" id="IPR010921">
    <property type="entry name" value="Trp_repressor/repl_initiator"/>
</dbReference>
<dbReference type="CDD" id="cd06571">
    <property type="entry name" value="Bac_DnaA_C"/>
    <property type="match status" value="1"/>
</dbReference>
<feature type="domain" description="Chromosomal replication initiator DnaA C-terminal" evidence="1">
    <location>
        <begin position="4"/>
        <end position="76"/>
    </location>
</feature>
<dbReference type="EMBL" id="JAHESD010000010">
    <property type="protein sequence ID" value="MBT1702927.1"/>
    <property type="molecule type" value="Genomic_DNA"/>
</dbReference>
<organism evidence="2 3">
    <name type="scientific">Chryseosolibacter indicus</name>
    <dbReference type="NCBI Taxonomy" id="2782351"/>
    <lineage>
        <taxon>Bacteria</taxon>
        <taxon>Pseudomonadati</taxon>
        <taxon>Bacteroidota</taxon>
        <taxon>Cytophagia</taxon>
        <taxon>Cytophagales</taxon>
        <taxon>Chryseotaleaceae</taxon>
        <taxon>Chryseosolibacter</taxon>
    </lineage>
</organism>
<comment type="caution">
    <text evidence="2">The sequence shown here is derived from an EMBL/GenBank/DDBJ whole genome shotgun (WGS) entry which is preliminary data.</text>
</comment>
<accession>A0ABS5VN99</accession>